<dbReference type="InterPro" id="IPR012885">
    <property type="entry name" value="F-box_Sdz-33"/>
</dbReference>
<dbReference type="PANTHER" id="PTHR21503">
    <property type="entry name" value="F-BOX-CONTAINING HYPOTHETICAL PROTEIN C.ELEGANS"/>
    <property type="match status" value="1"/>
</dbReference>
<dbReference type="Pfam" id="PF07735">
    <property type="entry name" value="FBA_2"/>
    <property type="match status" value="1"/>
</dbReference>
<dbReference type="PANTHER" id="PTHR21503:SF52">
    <property type="entry name" value="F-BOX DOMAIN-CONTAINING PROTEIN"/>
    <property type="match status" value="1"/>
</dbReference>
<comment type="caution">
    <text evidence="2">The sequence shown here is derived from an EMBL/GenBank/DDBJ whole genome shotgun (WGS) entry which is preliminary data.</text>
</comment>
<dbReference type="AlphaFoldDB" id="A0A6A5HYA3"/>
<evidence type="ECO:0000313" key="2">
    <source>
        <dbReference type="EMBL" id="KAF1771172.1"/>
    </source>
</evidence>
<dbReference type="EMBL" id="WUAV01000001">
    <property type="protein sequence ID" value="KAF1771172.1"/>
    <property type="molecule type" value="Genomic_DNA"/>
</dbReference>
<gene>
    <name evidence="2" type="ORF">GCK72_002998</name>
</gene>
<dbReference type="Proteomes" id="UP000483820">
    <property type="component" value="Chromosome I"/>
</dbReference>
<accession>A0A6A5HYA3</accession>
<name>A0A6A5HYA3_CAERE</name>
<sequence length="368" mass="42753">MSSPFSLLRLPRLVLFKVFKSLDIGEKIKLSFCSERTSAQINDARLYSQKVIVGLDMINQEIRVHSENDEDTFDIFICPDFERTPSSNTQLVSIALTRYTHLLKMFQCKISTRFNSHCSDLYQPTISKLFDLQVKFKNLCIRPKDSENLLWNQISRNMELVERLVIMSIVDTGFRPVFTSWPQKISIRYSAWFTLESLLACPCTTIQLVQSHLENKDFDKIFKNWKAGGFPNLERLEIYSQNITNNGDHVLGMNWSDLDGMVIQTDDGSKKATIELGHCIKIAKEETVNFERETVIPTNEEDQTMIESHELLSMACVKYEEEKNARDKEPNLRYTTMQMSLIGHLCDVVRKELDELKRAEEQKKRIKN</sequence>
<reference evidence="2 3" key="1">
    <citation type="submission" date="2019-12" db="EMBL/GenBank/DDBJ databases">
        <title>Chromosome-level assembly of the Caenorhabditis remanei genome.</title>
        <authorList>
            <person name="Teterina A.A."/>
            <person name="Willis J.H."/>
            <person name="Phillips P.C."/>
        </authorList>
    </citation>
    <scope>NUCLEOTIDE SEQUENCE [LARGE SCALE GENOMIC DNA]</scope>
    <source>
        <strain evidence="2 3">PX506</strain>
        <tissue evidence="2">Whole organism</tissue>
    </source>
</reference>
<feature type="domain" description="F-box" evidence="1">
    <location>
        <begin position="4"/>
        <end position="50"/>
    </location>
</feature>
<dbReference type="PROSITE" id="PS50181">
    <property type="entry name" value="FBOX"/>
    <property type="match status" value="1"/>
</dbReference>
<evidence type="ECO:0000259" key="1">
    <source>
        <dbReference type="PROSITE" id="PS50181"/>
    </source>
</evidence>
<dbReference type="GeneID" id="9799966"/>
<proteinExistence type="predicted"/>
<organism evidence="2 3">
    <name type="scientific">Caenorhabditis remanei</name>
    <name type="common">Caenorhabditis vulgaris</name>
    <dbReference type="NCBI Taxonomy" id="31234"/>
    <lineage>
        <taxon>Eukaryota</taxon>
        <taxon>Metazoa</taxon>
        <taxon>Ecdysozoa</taxon>
        <taxon>Nematoda</taxon>
        <taxon>Chromadorea</taxon>
        <taxon>Rhabditida</taxon>
        <taxon>Rhabditina</taxon>
        <taxon>Rhabditomorpha</taxon>
        <taxon>Rhabditoidea</taxon>
        <taxon>Rhabditidae</taxon>
        <taxon>Peloderinae</taxon>
        <taxon>Caenorhabditis</taxon>
    </lineage>
</organism>
<evidence type="ECO:0000313" key="3">
    <source>
        <dbReference type="Proteomes" id="UP000483820"/>
    </source>
</evidence>
<dbReference type="KEGG" id="crq:GCK72_002998"/>
<dbReference type="Pfam" id="PF00646">
    <property type="entry name" value="F-box"/>
    <property type="match status" value="1"/>
</dbReference>
<dbReference type="RefSeq" id="XP_053592387.1">
    <property type="nucleotide sequence ID" value="XM_053723742.1"/>
</dbReference>
<dbReference type="CTD" id="9799966"/>
<dbReference type="InterPro" id="IPR001810">
    <property type="entry name" value="F-box_dom"/>
</dbReference>
<protein>
    <recommendedName>
        <fullName evidence="1">F-box domain-containing protein</fullName>
    </recommendedName>
</protein>